<comment type="caution">
    <text evidence="2">The sequence shown here is derived from an EMBL/GenBank/DDBJ whole genome shotgun (WGS) entry which is preliminary data.</text>
</comment>
<evidence type="ECO:0000313" key="2">
    <source>
        <dbReference type="EMBL" id="OIJ24105.1"/>
    </source>
</evidence>
<feature type="domain" description="Streptomycin biosynthesis protein StrF" evidence="1">
    <location>
        <begin position="10"/>
        <end position="177"/>
    </location>
</feature>
<dbReference type="EMBL" id="JZDQ02000046">
    <property type="protein sequence ID" value="OIJ24105.1"/>
    <property type="molecule type" value="Genomic_DNA"/>
</dbReference>
<evidence type="ECO:0000259" key="1">
    <source>
        <dbReference type="Pfam" id="PF13712"/>
    </source>
</evidence>
<name>A0A1J4N137_9ACTN</name>
<evidence type="ECO:0000313" key="3">
    <source>
        <dbReference type="Proteomes" id="UP000033772"/>
    </source>
</evidence>
<accession>A0A1J4N137</accession>
<dbReference type="STRING" id="1844.UG56_024550"/>
<gene>
    <name evidence="2" type="ORF">UG56_024550</name>
</gene>
<dbReference type="InterPro" id="IPR029044">
    <property type="entry name" value="Nucleotide-diphossugar_trans"/>
</dbReference>
<dbReference type="Proteomes" id="UP000033772">
    <property type="component" value="Unassembled WGS sequence"/>
</dbReference>
<dbReference type="SUPFAM" id="SSF53448">
    <property type="entry name" value="Nucleotide-diphospho-sugar transferases"/>
    <property type="match status" value="1"/>
</dbReference>
<organism evidence="2 3">
    <name type="scientific">Nocardioides luteus</name>
    <dbReference type="NCBI Taxonomy" id="1844"/>
    <lineage>
        <taxon>Bacteria</taxon>
        <taxon>Bacillati</taxon>
        <taxon>Actinomycetota</taxon>
        <taxon>Actinomycetes</taxon>
        <taxon>Propionibacteriales</taxon>
        <taxon>Nocardioidaceae</taxon>
        <taxon>Nocardioides</taxon>
    </lineage>
</organism>
<reference evidence="2" key="1">
    <citation type="submission" date="2016-10" db="EMBL/GenBank/DDBJ databases">
        <title>Draft Genome Sequence of Nocardioides luteus Strain BAFB, an Alkane-Degrading Bacterium Isolated from JP-7 Polluted Soil.</title>
        <authorList>
            <person name="Brown L."/>
            <person name="Ruiz O.N."/>
            <person name="Gunasekera T."/>
        </authorList>
    </citation>
    <scope>NUCLEOTIDE SEQUENCE [LARGE SCALE GENOMIC DNA]</scope>
    <source>
        <strain evidence="2">BAFB</strain>
    </source>
</reference>
<proteinExistence type="predicted"/>
<dbReference type="Gene3D" id="3.90.550.10">
    <property type="entry name" value="Spore Coat Polysaccharide Biosynthesis Protein SpsA, Chain A"/>
    <property type="match status" value="1"/>
</dbReference>
<dbReference type="RefSeq" id="WP_071327304.1">
    <property type="nucleotide sequence ID" value="NZ_JZDQ02000046.1"/>
</dbReference>
<dbReference type="InterPro" id="IPR059123">
    <property type="entry name" value="StrF_dom"/>
</dbReference>
<dbReference type="CDD" id="cd00761">
    <property type="entry name" value="Glyco_tranf_GTA_type"/>
    <property type="match status" value="1"/>
</dbReference>
<protein>
    <recommendedName>
        <fullName evidence="1">Streptomycin biosynthesis protein StrF domain-containing protein</fullName>
    </recommendedName>
</protein>
<dbReference type="Pfam" id="PF13712">
    <property type="entry name" value="Glyco_tranf_2_5"/>
    <property type="match status" value="1"/>
</dbReference>
<keyword evidence="3" id="KW-1185">Reference proteome</keyword>
<sequence length="391" mass="41204">MGEVRTPVSIVCVYNDPAVLESCLAASVKAGTDASRQTEVIPVDNVSGAFASAGAALNHGARLARNEVVVFVHQDVYLHSLPALEAAASAVLADPAIGVLGAVGVSHHGEVIGAMRDRVVPLGRSTSVPTDVDSLDEVLFMVTRSQVLREPLSESPDLAWHAYAVEYCLRMRASGRRAAAVDIPLTHNSMTTNLARLDVAHRAVGRTYAGLVPVRTTCGIVGGEHGATSWPVRRARGARRFLGESVRARRVTRSLRRVSRPARGQVVLADIRLLVDDVARLAGSSSIRVVDPSRDGTVGEADGLERNGLPFSAATLRWPGVVAAVAAAAPDQLLLVAGLRPDEIAPLAATTRGPYVVGLASDTGLWLLVGVEAGVLASLWSRPRNRAFFVG</sequence>
<dbReference type="OrthoDB" id="3765847at2"/>
<dbReference type="AlphaFoldDB" id="A0A1J4N137"/>